<dbReference type="RefSeq" id="XP_037167955.1">
    <property type="nucleotide sequence ID" value="XM_037305090.1"/>
</dbReference>
<feature type="compositionally biased region" description="Basic residues" evidence="1">
    <location>
        <begin position="1"/>
        <end position="21"/>
    </location>
</feature>
<comment type="caution">
    <text evidence="2">The sequence shown here is derived from an EMBL/GenBank/DDBJ whole genome shotgun (WGS) entry which is preliminary data.</text>
</comment>
<accession>A0A8H6G1A8</accession>
<proteinExistence type="predicted"/>
<protein>
    <submittedName>
        <fullName evidence="2">Uncharacterized protein</fullName>
    </submittedName>
</protein>
<dbReference type="GeneID" id="59284831"/>
<feature type="region of interest" description="Disordered" evidence="1">
    <location>
        <begin position="1"/>
        <end position="27"/>
    </location>
</feature>
<dbReference type="AlphaFoldDB" id="A0A8H6G1A8"/>
<evidence type="ECO:0000313" key="2">
    <source>
        <dbReference type="EMBL" id="KAF6238656.1"/>
    </source>
</evidence>
<feature type="region of interest" description="Disordered" evidence="1">
    <location>
        <begin position="257"/>
        <end position="276"/>
    </location>
</feature>
<gene>
    <name evidence="2" type="ORF">HO173_003162</name>
</gene>
<dbReference type="Proteomes" id="UP000578531">
    <property type="component" value="Unassembled WGS sequence"/>
</dbReference>
<sequence>MRMSRGTHKRRDRHPTQHSKLPHTTAPSTLLEGVVKDLLGNLQQGTQAVVHPRAVAFRSKYLKERANGIADLDTIEELWDALPRTRESNYFALIADPHDRDSAGNASLTFQAIAFLHDENAPGWHILMFDEHILEESDVQGLSDFIDWAPSRYIASQFGAIAQMMTVSARRERHPVITIRYGDAGGQGAPPLEIEGGGHNFLNNIGILSALSWIHATAALNNTPIKPSDGRARGFQIINLAAVHSGVTQWWDENHFNPERYNSRPNNAMETPPESP</sequence>
<reference evidence="2 3" key="1">
    <citation type="journal article" date="2020" name="Genomics">
        <title>Complete, high-quality genomes from long-read metagenomic sequencing of two wolf lichen thalli reveals enigmatic genome architecture.</title>
        <authorList>
            <person name="McKenzie S.K."/>
            <person name="Walston R.F."/>
            <person name="Allen J.L."/>
        </authorList>
    </citation>
    <scope>NUCLEOTIDE SEQUENCE [LARGE SCALE GENOMIC DNA]</scope>
    <source>
        <strain evidence="2">WasteWater2</strain>
    </source>
</reference>
<evidence type="ECO:0000256" key="1">
    <source>
        <dbReference type="SAM" id="MobiDB-lite"/>
    </source>
</evidence>
<evidence type="ECO:0000313" key="3">
    <source>
        <dbReference type="Proteomes" id="UP000578531"/>
    </source>
</evidence>
<keyword evidence="3" id="KW-1185">Reference proteome</keyword>
<organism evidence="2 3">
    <name type="scientific">Letharia columbiana</name>
    <dbReference type="NCBI Taxonomy" id="112416"/>
    <lineage>
        <taxon>Eukaryota</taxon>
        <taxon>Fungi</taxon>
        <taxon>Dikarya</taxon>
        <taxon>Ascomycota</taxon>
        <taxon>Pezizomycotina</taxon>
        <taxon>Lecanoromycetes</taxon>
        <taxon>OSLEUM clade</taxon>
        <taxon>Lecanoromycetidae</taxon>
        <taxon>Lecanorales</taxon>
        <taxon>Lecanorineae</taxon>
        <taxon>Parmeliaceae</taxon>
        <taxon>Letharia</taxon>
    </lineage>
</organism>
<dbReference type="EMBL" id="JACCJC010000008">
    <property type="protein sequence ID" value="KAF6238656.1"/>
    <property type="molecule type" value="Genomic_DNA"/>
</dbReference>
<name>A0A8H6G1A8_9LECA</name>